<accession>A0ABU1A818</accession>
<sequence length="67" mass="7430">MKIIDKQKTNIEFGDVVQDEGGYYLVVSLDGDYALVELERFTVLGNVPEANPNNLKVYKVPSVLTIG</sequence>
<dbReference type="EMBL" id="JAVCWF010000001">
    <property type="protein sequence ID" value="MDQ7937079.1"/>
    <property type="molecule type" value="Genomic_DNA"/>
</dbReference>
<keyword evidence="2" id="KW-1185">Reference proteome</keyword>
<evidence type="ECO:0000313" key="1">
    <source>
        <dbReference type="EMBL" id="MDQ7937079.1"/>
    </source>
</evidence>
<proteinExistence type="predicted"/>
<name>A0ABU1A818_9LACO</name>
<dbReference type="RefSeq" id="WP_308702856.1">
    <property type="nucleotide sequence ID" value="NZ_AP027463.1"/>
</dbReference>
<evidence type="ECO:0000313" key="2">
    <source>
        <dbReference type="Proteomes" id="UP001227831"/>
    </source>
</evidence>
<comment type="caution">
    <text evidence="1">The sequence shown here is derived from an EMBL/GenBank/DDBJ whole genome shotgun (WGS) entry which is preliminary data.</text>
</comment>
<organism evidence="1 2">
    <name type="scientific">Lactiplantibacillus brownii</name>
    <dbReference type="NCBI Taxonomy" id="3069269"/>
    <lineage>
        <taxon>Bacteria</taxon>
        <taxon>Bacillati</taxon>
        <taxon>Bacillota</taxon>
        <taxon>Bacilli</taxon>
        <taxon>Lactobacillales</taxon>
        <taxon>Lactobacillaceae</taxon>
        <taxon>Lactiplantibacillus</taxon>
    </lineage>
</organism>
<gene>
    <name evidence="1" type="ORF">RA086_05485</name>
</gene>
<reference evidence="1 2" key="1">
    <citation type="journal article" date="2023" name="Int. J. Syst. Evol. Microbiol.">
        <title>Lactiplantibacillus brownii sp. nov., a novel psychrotolerant species isolated from sauerkraut.</title>
        <authorList>
            <person name="Heng Y.C."/>
            <person name="Silvaraju S."/>
            <person name="Lee J.K.Y."/>
            <person name="Kittelmann S."/>
        </authorList>
    </citation>
    <scope>NUCLEOTIDE SEQUENCE [LARGE SCALE GENOMIC DNA]</scope>
    <source>
        <strain evidence="1 2">WILCCON 0030</strain>
    </source>
</reference>
<dbReference type="Proteomes" id="UP001227831">
    <property type="component" value="Unassembled WGS sequence"/>
</dbReference>
<protein>
    <recommendedName>
        <fullName evidence="3">DUF2187 domain-containing protein</fullName>
    </recommendedName>
</protein>
<evidence type="ECO:0008006" key="3">
    <source>
        <dbReference type="Google" id="ProtNLM"/>
    </source>
</evidence>